<name>A0A8S5PJ20_9CAUD</name>
<dbReference type="EMBL" id="BK015447">
    <property type="protein sequence ID" value="DAE07199.1"/>
    <property type="molecule type" value="Genomic_DNA"/>
</dbReference>
<accession>A0A8S5PJ20</accession>
<evidence type="ECO:0000313" key="1">
    <source>
        <dbReference type="EMBL" id="DAE07199.1"/>
    </source>
</evidence>
<organism evidence="1">
    <name type="scientific">Siphoviridae sp. ctOSJ35</name>
    <dbReference type="NCBI Taxonomy" id="2825479"/>
    <lineage>
        <taxon>Viruses</taxon>
        <taxon>Duplodnaviria</taxon>
        <taxon>Heunggongvirae</taxon>
        <taxon>Uroviricota</taxon>
        <taxon>Caudoviricetes</taxon>
    </lineage>
</organism>
<proteinExistence type="predicted"/>
<protein>
    <submittedName>
        <fullName evidence="1">Capsid protein</fullName>
    </submittedName>
</protein>
<reference evidence="1" key="1">
    <citation type="journal article" date="2021" name="Proc. Natl. Acad. Sci. U.S.A.">
        <title>A Catalog of Tens of Thousands of Viruses from Human Metagenomes Reveals Hidden Associations with Chronic Diseases.</title>
        <authorList>
            <person name="Tisza M.J."/>
            <person name="Buck C.B."/>
        </authorList>
    </citation>
    <scope>NUCLEOTIDE SEQUENCE</scope>
    <source>
        <strain evidence="1">CtOSJ35</strain>
    </source>
</reference>
<sequence length="363" mass="39871">MNEKTLAFSGDMTAEVKIKDYFNDYAKQRGQYDGPVDTSISFAEKEKKINDLLMAEVKKLSGLDFNNSFASIEMMAKNPTFQWAYMAVIDAAIDMVLPDFVDRTTSVYTEMRNGAIGDSFKFDVESNDLFIVSKAGRNQRNTEFQREDIGQRSIIPFNHNISVSSNKYKALCGKESMARFLMKAVLSMEAELTKEIALAFATAMDDVKDNGAEALHVAGLADKSVIKLIQTVSAYNRAPAILMGTMSAVHDLLPQSANLRMMVDSDYVRVGYISNIYGTDVMVMPQYADYAAADQYKLALPDDKIYVISPSAQKPVKLCLEGATTSNTVDSNADADLTTNTTINKSWGIGVITNAIAGVITVS</sequence>